<feature type="region of interest" description="Disordered" evidence="1">
    <location>
        <begin position="1"/>
        <end position="48"/>
    </location>
</feature>
<feature type="compositionally biased region" description="Polar residues" evidence="1">
    <location>
        <begin position="1"/>
        <end position="12"/>
    </location>
</feature>
<feature type="compositionally biased region" description="Basic and acidic residues" evidence="1">
    <location>
        <begin position="25"/>
        <end position="40"/>
    </location>
</feature>
<evidence type="ECO:0000313" key="2">
    <source>
        <dbReference type="EMBL" id="KAH9371895.1"/>
    </source>
</evidence>
<proteinExistence type="predicted"/>
<dbReference type="Proteomes" id="UP000821853">
    <property type="component" value="Chromosome 3"/>
</dbReference>
<accession>A0A9J6GAI8</accession>
<dbReference type="EMBL" id="JABSTR010000005">
    <property type="protein sequence ID" value="KAH9371895.1"/>
    <property type="molecule type" value="Genomic_DNA"/>
</dbReference>
<name>A0A9J6GAI8_HAELO</name>
<gene>
    <name evidence="2" type="ORF">HPB48_021960</name>
</gene>
<keyword evidence="3" id="KW-1185">Reference proteome</keyword>
<dbReference type="AlphaFoldDB" id="A0A9J6GAI8"/>
<comment type="caution">
    <text evidence="2">The sequence shown here is derived from an EMBL/GenBank/DDBJ whole genome shotgun (WGS) entry which is preliminary data.</text>
</comment>
<evidence type="ECO:0000256" key="1">
    <source>
        <dbReference type="SAM" id="MobiDB-lite"/>
    </source>
</evidence>
<dbReference type="VEuPathDB" id="VectorBase:HLOH_054943"/>
<organism evidence="2 3">
    <name type="scientific">Haemaphysalis longicornis</name>
    <name type="common">Bush tick</name>
    <dbReference type="NCBI Taxonomy" id="44386"/>
    <lineage>
        <taxon>Eukaryota</taxon>
        <taxon>Metazoa</taxon>
        <taxon>Ecdysozoa</taxon>
        <taxon>Arthropoda</taxon>
        <taxon>Chelicerata</taxon>
        <taxon>Arachnida</taxon>
        <taxon>Acari</taxon>
        <taxon>Parasitiformes</taxon>
        <taxon>Ixodida</taxon>
        <taxon>Ixodoidea</taxon>
        <taxon>Ixodidae</taxon>
        <taxon>Haemaphysalinae</taxon>
        <taxon>Haemaphysalis</taxon>
    </lineage>
</organism>
<sequence length="146" mass="16486">MRYSQARKNWTIGSEARRRNPAVDLLRDVEDKNKPNKTSEETPEVTPENMTVIPPEATMEATMEVTPKSTTDATMEFTTTVAQNATAPYTLGELPVSGLAFDLIFGTETTLNLASDVWMQVTLMSWVRRDMYYVFRTETSSTGIYE</sequence>
<protein>
    <submittedName>
        <fullName evidence="2">Uncharacterized protein</fullName>
    </submittedName>
</protein>
<reference evidence="2 3" key="1">
    <citation type="journal article" date="2020" name="Cell">
        <title>Large-Scale Comparative Analyses of Tick Genomes Elucidate Their Genetic Diversity and Vector Capacities.</title>
        <authorList>
            <consortium name="Tick Genome and Microbiome Consortium (TIGMIC)"/>
            <person name="Jia N."/>
            <person name="Wang J."/>
            <person name="Shi W."/>
            <person name="Du L."/>
            <person name="Sun Y."/>
            <person name="Zhan W."/>
            <person name="Jiang J.F."/>
            <person name="Wang Q."/>
            <person name="Zhang B."/>
            <person name="Ji P."/>
            <person name="Bell-Sakyi L."/>
            <person name="Cui X.M."/>
            <person name="Yuan T.T."/>
            <person name="Jiang B.G."/>
            <person name="Yang W.F."/>
            <person name="Lam T.T."/>
            <person name="Chang Q.C."/>
            <person name="Ding S.J."/>
            <person name="Wang X.J."/>
            <person name="Zhu J.G."/>
            <person name="Ruan X.D."/>
            <person name="Zhao L."/>
            <person name="Wei J.T."/>
            <person name="Ye R.Z."/>
            <person name="Que T.C."/>
            <person name="Du C.H."/>
            <person name="Zhou Y.H."/>
            <person name="Cheng J.X."/>
            <person name="Dai P.F."/>
            <person name="Guo W.B."/>
            <person name="Han X.H."/>
            <person name="Huang E.J."/>
            <person name="Li L.F."/>
            <person name="Wei W."/>
            <person name="Gao Y.C."/>
            <person name="Liu J.Z."/>
            <person name="Shao H.Z."/>
            <person name="Wang X."/>
            <person name="Wang C.C."/>
            <person name="Yang T.C."/>
            <person name="Huo Q.B."/>
            <person name="Li W."/>
            <person name="Chen H.Y."/>
            <person name="Chen S.E."/>
            <person name="Zhou L.G."/>
            <person name="Ni X.B."/>
            <person name="Tian J.H."/>
            <person name="Sheng Y."/>
            <person name="Liu T."/>
            <person name="Pan Y.S."/>
            <person name="Xia L.Y."/>
            <person name="Li J."/>
            <person name="Zhao F."/>
            <person name="Cao W.C."/>
        </authorList>
    </citation>
    <scope>NUCLEOTIDE SEQUENCE [LARGE SCALE GENOMIC DNA]</scope>
    <source>
        <strain evidence="2">HaeL-2018</strain>
    </source>
</reference>
<evidence type="ECO:0000313" key="3">
    <source>
        <dbReference type="Proteomes" id="UP000821853"/>
    </source>
</evidence>